<sequence length="171" mass="17784">MSSQGWISTLLLLTLLGLAAISDLRRHRIPNLLILLGLTLGLAGQFFASGLAGLGQGMLAGLIAFGLFLLLYLTGGMAAGDVKLMAMVGAFLTPQQALLATAASLIAGGLCGLTLLLWHGQLRQTLVRYGAMFRAHSYLPPASSEVAGQPFPYAVAILLGTTASLSSQLNF</sequence>
<evidence type="ECO:0000313" key="1">
    <source>
        <dbReference type="EMBL" id="MBX7272327.1"/>
    </source>
</evidence>
<proteinExistence type="predicted"/>
<protein>
    <submittedName>
        <fullName evidence="1">A24 family peptidase</fullName>
    </submittedName>
</protein>
<organism evidence="1 2">
    <name type="scientific">Stutzerimonas chloritidismutans</name>
    <name type="common">Pseudomonas chloritidismutans</name>
    <dbReference type="NCBI Taxonomy" id="203192"/>
    <lineage>
        <taxon>Bacteria</taxon>
        <taxon>Pseudomonadati</taxon>
        <taxon>Pseudomonadota</taxon>
        <taxon>Gammaproteobacteria</taxon>
        <taxon>Pseudomonadales</taxon>
        <taxon>Pseudomonadaceae</taxon>
        <taxon>Stutzerimonas</taxon>
    </lineage>
</organism>
<keyword evidence="2" id="KW-1185">Reference proteome</keyword>
<name>A0ACC5VII1_STUCH</name>
<reference evidence="1 2" key="1">
    <citation type="journal article" date="2021" name="Appl. Microbiol. Biotechnol.">
        <title>Biotechnological applications of marine bacteria in bioremediation of environments polluted with hydrocarbons and plastics.</title>
        <authorList>
            <person name="Muriel-Millan L.F."/>
            <person name="Millan-Lopez S."/>
            <person name="Pardo-Lopez L."/>
        </authorList>
    </citation>
    <scope>NUCLEOTIDE SEQUENCE [LARGE SCALE GENOMIC DNA]</scope>
    <source>
        <strain evidence="1 2">GOM4</strain>
    </source>
</reference>
<dbReference type="Proteomes" id="UP000782475">
    <property type="component" value="Unassembled WGS sequence"/>
</dbReference>
<gene>
    <name evidence="1" type="ORF">KJJ99_11030</name>
</gene>
<dbReference type="EMBL" id="JAHHFP010000020">
    <property type="protein sequence ID" value="MBX7272327.1"/>
    <property type="molecule type" value="Genomic_DNA"/>
</dbReference>
<accession>A0ACC5VII1</accession>
<evidence type="ECO:0000313" key="2">
    <source>
        <dbReference type="Proteomes" id="UP000782475"/>
    </source>
</evidence>
<comment type="caution">
    <text evidence="1">The sequence shown here is derived from an EMBL/GenBank/DDBJ whole genome shotgun (WGS) entry which is preliminary data.</text>
</comment>